<proteinExistence type="predicted"/>
<dbReference type="RefSeq" id="WP_152760053.1">
    <property type="nucleotide sequence ID" value="NZ_WHLY01000002.1"/>
</dbReference>
<organism evidence="4 5">
    <name type="scientific">Salmonirosea aquatica</name>
    <dbReference type="NCBI Taxonomy" id="2654236"/>
    <lineage>
        <taxon>Bacteria</taxon>
        <taxon>Pseudomonadati</taxon>
        <taxon>Bacteroidota</taxon>
        <taxon>Cytophagia</taxon>
        <taxon>Cytophagales</taxon>
        <taxon>Spirosomataceae</taxon>
        <taxon>Salmonirosea</taxon>
    </lineage>
</organism>
<dbReference type="EMBL" id="WHLY01000002">
    <property type="protein sequence ID" value="MPR34109.1"/>
    <property type="molecule type" value="Genomic_DNA"/>
</dbReference>
<evidence type="ECO:0000313" key="4">
    <source>
        <dbReference type="EMBL" id="MPR34109.1"/>
    </source>
</evidence>
<keyword evidence="1 2" id="KW-0238">DNA-binding</keyword>
<dbReference type="PROSITE" id="PS50977">
    <property type="entry name" value="HTH_TETR_2"/>
    <property type="match status" value="1"/>
</dbReference>
<dbReference type="Proteomes" id="UP000479293">
    <property type="component" value="Unassembled WGS sequence"/>
</dbReference>
<evidence type="ECO:0000256" key="2">
    <source>
        <dbReference type="PROSITE-ProRule" id="PRU00335"/>
    </source>
</evidence>
<dbReference type="PANTHER" id="PTHR30328">
    <property type="entry name" value="TRANSCRIPTIONAL REPRESSOR"/>
    <property type="match status" value="1"/>
</dbReference>
<dbReference type="GO" id="GO:0003677">
    <property type="term" value="F:DNA binding"/>
    <property type="evidence" value="ECO:0007669"/>
    <property type="project" value="UniProtKB-UniRule"/>
</dbReference>
<evidence type="ECO:0000256" key="1">
    <source>
        <dbReference type="ARBA" id="ARBA00023125"/>
    </source>
</evidence>
<dbReference type="AlphaFoldDB" id="A0A7C9FPZ5"/>
<accession>A0A7C9FPZ5</accession>
<dbReference type="InterPro" id="IPR050109">
    <property type="entry name" value="HTH-type_TetR-like_transc_reg"/>
</dbReference>
<evidence type="ECO:0000259" key="3">
    <source>
        <dbReference type="PROSITE" id="PS50977"/>
    </source>
</evidence>
<dbReference type="Pfam" id="PF00440">
    <property type="entry name" value="TetR_N"/>
    <property type="match status" value="1"/>
</dbReference>
<dbReference type="Gene3D" id="1.10.357.10">
    <property type="entry name" value="Tetracycline Repressor, domain 2"/>
    <property type="match status" value="1"/>
</dbReference>
<dbReference type="InterPro" id="IPR001647">
    <property type="entry name" value="HTH_TetR"/>
</dbReference>
<reference evidence="4 5" key="1">
    <citation type="submission" date="2019-10" db="EMBL/GenBank/DDBJ databases">
        <title>Draft Genome Sequence of Cytophagaceae sp. SJW1-29.</title>
        <authorList>
            <person name="Choi A."/>
        </authorList>
    </citation>
    <scope>NUCLEOTIDE SEQUENCE [LARGE SCALE GENOMIC DNA]</scope>
    <source>
        <strain evidence="4 5">SJW1-29</strain>
    </source>
</reference>
<sequence>MATQAKVKKRDRERTKGKILKAVGEVIEKYGTEKVGVNLIAREAGVNKVLIYRYFGGVDGLMEQYVKTGQYTSTSSLEYIENLPIPAPEDRAKMWADVLTKGLADLRERKATRDLIRWEIGAGKPVMTDARNDSSMKMYEKIGELPNYPNTSPMLAILIGGMYHLAVSADYRDKFATVDLQSEEDWKRLEQTMKDIIMALDKK</sequence>
<dbReference type="InterPro" id="IPR009057">
    <property type="entry name" value="Homeodomain-like_sf"/>
</dbReference>
<dbReference type="PANTHER" id="PTHR30328:SF54">
    <property type="entry name" value="HTH-TYPE TRANSCRIPTIONAL REPRESSOR SCO4008"/>
    <property type="match status" value="1"/>
</dbReference>
<feature type="DNA-binding region" description="H-T-H motif" evidence="2">
    <location>
        <begin position="36"/>
        <end position="55"/>
    </location>
</feature>
<name>A0A7C9FPZ5_9BACT</name>
<dbReference type="SUPFAM" id="SSF46689">
    <property type="entry name" value="Homeodomain-like"/>
    <property type="match status" value="1"/>
</dbReference>
<protein>
    <submittedName>
        <fullName evidence="4">TetR family transcriptional regulator</fullName>
    </submittedName>
</protein>
<comment type="caution">
    <text evidence="4">The sequence shown here is derived from an EMBL/GenBank/DDBJ whole genome shotgun (WGS) entry which is preliminary data.</text>
</comment>
<keyword evidence="5" id="KW-1185">Reference proteome</keyword>
<feature type="domain" description="HTH tetR-type" evidence="3">
    <location>
        <begin position="13"/>
        <end position="73"/>
    </location>
</feature>
<gene>
    <name evidence="4" type="ORF">GBK04_12205</name>
</gene>
<evidence type="ECO:0000313" key="5">
    <source>
        <dbReference type="Proteomes" id="UP000479293"/>
    </source>
</evidence>